<dbReference type="InterPro" id="IPR013108">
    <property type="entry name" value="Amidohydro_3"/>
</dbReference>
<protein>
    <recommendedName>
        <fullName evidence="1">Amidohydrolase 3 domain-containing protein</fullName>
    </recommendedName>
</protein>
<dbReference type="GO" id="GO:0016810">
    <property type="term" value="F:hydrolase activity, acting on carbon-nitrogen (but not peptide) bonds"/>
    <property type="evidence" value="ECO:0007669"/>
    <property type="project" value="InterPro"/>
</dbReference>
<evidence type="ECO:0000259" key="1">
    <source>
        <dbReference type="Pfam" id="PF07969"/>
    </source>
</evidence>
<dbReference type="CDD" id="cd01300">
    <property type="entry name" value="YtcJ_like"/>
    <property type="match status" value="1"/>
</dbReference>
<feature type="non-terminal residue" evidence="2">
    <location>
        <position position="446"/>
    </location>
</feature>
<dbReference type="InterPro" id="IPR032466">
    <property type="entry name" value="Metal_Hydrolase"/>
</dbReference>
<dbReference type="EMBL" id="LAZR01004855">
    <property type="protein sequence ID" value="KKN04998.1"/>
    <property type="molecule type" value="Genomic_DNA"/>
</dbReference>
<organism evidence="2">
    <name type="scientific">marine sediment metagenome</name>
    <dbReference type="NCBI Taxonomy" id="412755"/>
    <lineage>
        <taxon>unclassified sequences</taxon>
        <taxon>metagenomes</taxon>
        <taxon>ecological metagenomes</taxon>
    </lineage>
</organism>
<proteinExistence type="predicted"/>
<name>A0A0F9QI64_9ZZZZ</name>
<dbReference type="SUPFAM" id="SSF51338">
    <property type="entry name" value="Composite domain of metallo-dependent hydrolases"/>
    <property type="match status" value="1"/>
</dbReference>
<sequence>MQQEKFNGRVFYGGSIITMNESQPIIEAVGIEGEKIIAIGTLEDVKEKMSTKYDLISLERNCLLPGFIESHMHLIGLMFFLLNVDLSSVQSLEELQSTLIVAATKKSHEELIFGFNLKEEEFKIPILPTRVDLDSCSNPVFILRYDGHIGIANSKALLLMGIDKNTKVPNGGEIRRDKMGDLTGVISENALDIVFSVATKYLMPKREDIKNTAIKATKMLAEKGITSIHSVFQYKKGGEGGLGRVEIPLYKSVQDLILQNCYALIDTNRPNRLIMLKKSSLDGGQIYSKFKLNTLKLFLDGSFGAKTACMWEPFSDAPEMRGFCIVEEDVIYEKMKIAHNGGFQIAIHAIGDKGNRIAVNLYKKLLNEFPREDHRHRIEHASILTEDVIKDMKEYGIIASCQPPFINSEYTWLEKRIGKERCKYTYPMRSILDGGVMLISGSDCPI</sequence>
<accession>A0A0F9QI64</accession>
<dbReference type="AlphaFoldDB" id="A0A0F9QI64"/>
<dbReference type="Gene3D" id="3.20.20.140">
    <property type="entry name" value="Metal-dependent hydrolases"/>
    <property type="match status" value="1"/>
</dbReference>
<dbReference type="Gene3D" id="2.30.40.10">
    <property type="entry name" value="Urease, subunit C, domain 1"/>
    <property type="match status" value="1"/>
</dbReference>
<dbReference type="InterPro" id="IPR011059">
    <property type="entry name" value="Metal-dep_hydrolase_composite"/>
</dbReference>
<comment type="caution">
    <text evidence="2">The sequence shown here is derived from an EMBL/GenBank/DDBJ whole genome shotgun (WGS) entry which is preliminary data.</text>
</comment>
<reference evidence="2" key="1">
    <citation type="journal article" date="2015" name="Nature">
        <title>Complex archaea that bridge the gap between prokaryotes and eukaryotes.</title>
        <authorList>
            <person name="Spang A."/>
            <person name="Saw J.H."/>
            <person name="Jorgensen S.L."/>
            <person name="Zaremba-Niedzwiedzka K."/>
            <person name="Martijn J."/>
            <person name="Lind A.E."/>
            <person name="van Eijk R."/>
            <person name="Schleper C."/>
            <person name="Guy L."/>
            <person name="Ettema T.J."/>
        </authorList>
    </citation>
    <scope>NUCLEOTIDE SEQUENCE</scope>
</reference>
<evidence type="ECO:0000313" key="2">
    <source>
        <dbReference type="EMBL" id="KKN04998.1"/>
    </source>
</evidence>
<dbReference type="PANTHER" id="PTHR22642">
    <property type="entry name" value="IMIDAZOLONEPROPIONASE"/>
    <property type="match status" value="1"/>
</dbReference>
<dbReference type="Gene3D" id="3.10.310.70">
    <property type="match status" value="1"/>
</dbReference>
<gene>
    <name evidence="2" type="ORF">LCGC14_1091780</name>
</gene>
<dbReference type="SUPFAM" id="SSF51556">
    <property type="entry name" value="Metallo-dependent hydrolases"/>
    <property type="match status" value="1"/>
</dbReference>
<feature type="domain" description="Amidohydrolase 3" evidence="1">
    <location>
        <begin position="56"/>
        <end position="446"/>
    </location>
</feature>
<dbReference type="InterPro" id="IPR033932">
    <property type="entry name" value="YtcJ-like"/>
</dbReference>
<dbReference type="PANTHER" id="PTHR22642:SF2">
    <property type="entry name" value="PROTEIN LONG AFTER FAR-RED 3"/>
    <property type="match status" value="1"/>
</dbReference>
<dbReference type="Pfam" id="PF07969">
    <property type="entry name" value="Amidohydro_3"/>
    <property type="match status" value="1"/>
</dbReference>